<dbReference type="RefSeq" id="WP_115090006.1">
    <property type="nucleotide sequence ID" value="NZ_CP068107.1"/>
</dbReference>
<dbReference type="EMBL" id="UGQL01000001">
    <property type="protein sequence ID" value="STZ26975.1"/>
    <property type="molecule type" value="Genomic_DNA"/>
</dbReference>
<keyword evidence="3 6" id="KW-0347">Helicase</keyword>
<keyword evidence="7" id="KW-1185">Reference proteome</keyword>
<evidence type="ECO:0000256" key="2">
    <source>
        <dbReference type="ARBA" id="ARBA00022801"/>
    </source>
</evidence>
<dbReference type="InterPro" id="IPR012340">
    <property type="entry name" value="NA-bd_OB-fold"/>
</dbReference>
<evidence type="ECO:0000313" key="6">
    <source>
        <dbReference type="EMBL" id="STZ26975.1"/>
    </source>
</evidence>
<dbReference type="PANTHER" id="PTHR10887:SF495">
    <property type="entry name" value="HELICASE SENATAXIN ISOFORM X1-RELATED"/>
    <property type="match status" value="1"/>
</dbReference>
<sequence length="1290" mass="148955">MNENFKKGVIVETTIKDIIKPSLILTDFYDGYIGRISILDLAWSYGESKQIFDSLTVGSKIQAVVVEVDHSLKQVVLVVNILTEKSELNKHWEIVEKGDIEEIIVVERLLNLVLCKTKRGFLGTINKEDIVIDIDGFFRAKVLFKHTKYRLLNFVNQNYQINDLVIYPDVEVPYIDVNEPKNKTDENNEKVQNVDEDFNYLENLLENDLSSSSNYYLQSFDNFKESSIARNASEDQLREVEKGFLYDKNILLDRFVSKYPLVLEFAENTNAWISFKGALPYFIEDEVPVEEKERKFLEYISKESYWLRFDNYRDKDGIYLYNNDFSMFCRVEQFDNDKETVFIIESFVYGNKIEHLGKKLRKEDQFTPFILGSSLIVTKPYGGRSLENVQGKVLDHIKLKAICFDIIEQLKYDSDQILEKETTTLKIISSFIDHQLTQIEELAKNNSVICSSFERISSNGLSIKIDHKVGDKLSLKEEDLVVIKLEKNGKNEFYCEAEVLYINNQYILKIKDDNYVNLNDLSGKYIIEKKFSTSQLKIQQEIISDFLNKKIKIDHIESLLVSPDKVEKPIEKQFKFINPNLTQTEKLQPDNNQIKAVRKAVGNKNVMLIQGPPGTGKTTVIVEVIQQLVKRGEKILVTGQNHVAVDNVFLKLVEDSKLSCLRVGNPDRFDKDVFKYGLTEQKNKFAKHYKDFLNNQLSIMQLYYDNNALDTNDLKLLITDKVSSFKNSYEDLSQEFFTYHNNTYDLIEKLDLSKLSILLGQTKQWLTQDISLDEDFFSSFLYSSVDVVFATCIGIRTDSYFSKMESKFDTVIIDEAGKASIAETLVALELGKKVILVGDQKQLPPYFDSSHLQENDANSFVNVKKKERVFEEIEQVKEALKSSFFEFLINRIESDKFPKENKVMLNYQYRMHPNIGEFVSKAFYNDNVKMGSNTQNNRIHLPSPFDKELIFFDSSLSRKSFEQKDGISISNLFEAQLIVDVILPELINNKVALRSIAIIAPYKSQVDLIKSTLNKSNKTQFDVDELDISTLDSFQGKEYDVIIFSFTRAIKHLNKSNKYQKVGFLDDARRLNVAFSRAKKKLIMIGHAKTLEDRRSHNDELFDYTNLFREVIRLCKDESIGRYVNAANHVYQNKNSGFDGISKKYKVNDLIEAKVGNLGEKNSKPYGLFLEIDGFSVLAHKNSTPDFINYLDQEYVDVVIIDIDNKKQNIEVAILDENWKKIVKHKGKKIEARVLRKTEKGVVVSILDDSITSVLYNSPELISKLKIDSKIKVKIHSVSFANKRKITIKN</sequence>
<dbReference type="PROSITE" id="PS50126">
    <property type="entry name" value="S1"/>
    <property type="match status" value="1"/>
</dbReference>
<gene>
    <name evidence="6" type="ORF">NCTC11179_00502</name>
</gene>
<dbReference type="PANTHER" id="PTHR10887">
    <property type="entry name" value="DNA2/NAM7 HELICASE FAMILY"/>
    <property type="match status" value="1"/>
</dbReference>
<keyword evidence="2" id="KW-0378">Hydrolase</keyword>
<keyword evidence="1" id="KW-0547">Nucleotide-binding</keyword>
<dbReference type="InterPro" id="IPR045055">
    <property type="entry name" value="DNA2/NAM7-like"/>
</dbReference>
<evidence type="ECO:0000313" key="7">
    <source>
        <dbReference type="Proteomes" id="UP000255024"/>
    </source>
</evidence>
<dbReference type="InterPro" id="IPR047187">
    <property type="entry name" value="SF1_C_Upf1"/>
</dbReference>
<feature type="domain" description="S1 motif" evidence="5">
    <location>
        <begin position="8"/>
        <end position="80"/>
    </location>
</feature>
<evidence type="ECO:0000256" key="4">
    <source>
        <dbReference type="ARBA" id="ARBA00022840"/>
    </source>
</evidence>
<evidence type="ECO:0000256" key="1">
    <source>
        <dbReference type="ARBA" id="ARBA00022741"/>
    </source>
</evidence>
<dbReference type="FunFam" id="3.40.50.300:FF:000326">
    <property type="entry name" value="P-loop containing nucleoside triphosphate hydrolase"/>
    <property type="match status" value="1"/>
</dbReference>
<dbReference type="Pfam" id="PF13086">
    <property type="entry name" value="AAA_11"/>
    <property type="match status" value="1"/>
</dbReference>
<evidence type="ECO:0000256" key="3">
    <source>
        <dbReference type="ARBA" id="ARBA00022806"/>
    </source>
</evidence>
<accession>A0A378RJ32</accession>
<proteinExistence type="predicted"/>
<dbReference type="CDD" id="cd18808">
    <property type="entry name" value="SF1_C_Upf1"/>
    <property type="match status" value="1"/>
</dbReference>
<dbReference type="Proteomes" id="UP000255024">
    <property type="component" value="Unassembled WGS sequence"/>
</dbReference>
<dbReference type="SUPFAM" id="SSF50249">
    <property type="entry name" value="Nucleic acid-binding proteins"/>
    <property type="match status" value="1"/>
</dbReference>
<dbReference type="SMART" id="SM00316">
    <property type="entry name" value="S1"/>
    <property type="match status" value="3"/>
</dbReference>
<dbReference type="GO" id="GO:0005524">
    <property type="term" value="F:ATP binding"/>
    <property type="evidence" value="ECO:0007669"/>
    <property type="project" value="UniProtKB-KW"/>
</dbReference>
<dbReference type="Pfam" id="PF13087">
    <property type="entry name" value="AAA_12"/>
    <property type="match status" value="1"/>
</dbReference>
<dbReference type="GO" id="GO:0005694">
    <property type="term" value="C:chromosome"/>
    <property type="evidence" value="ECO:0007669"/>
    <property type="project" value="UniProtKB-ARBA"/>
</dbReference>
<dbReference type="InterPro" id="IPR003593">
    <property type="entry name" value="AAA+_ATPase"/>
</dbReference>
<dbReference type="GO" id="GO:0016787">
    <property type="term" value="F:hydrolase activity"/>
    <property type="evidence" value="ECO:0007669"/>
    <property type="project" value="UniProtKB-KW"/>
</dbReference>
<organism evidence="6 7">
    <name type="scientific">Myroides odoratus</name>
    <name type="common">Flavobacterium odoratum</name>
    <dbReference type="NCBI Taxonomy" id="256"/>
    <lineage>
        <taxon>Bacteria</taxon>
        <taxon>Pseudomonadati</taxon>
        <taxon>Bacteroidota</taxon>
        <taxon>Flavobacteriia</taxon>
        <taxon>Flavobacteriales</taxon>
        <taxon>Flavobacteriaceae</taxon>
        <taxon>Myroides</taxon>
    </lineage>
</organism>
<protein>
    <submittedName>
        <fullName evidence="6">Putative DNA helicase</fullName>
    </submittedName>
</protein>
<dbReference type="Gene3D" id="2.40.50.140">
    <property type="entry name" value="Nucleic acid-binding proteins"/>
    <property type="match status" value="1"/>
</dbReference>
<dbReference type="InterPro" id="IPR027417">
    <property type="entry name" value="P-loop_NTPase"/>
</dbReference>
<dbReference type="GO" id="GO:0003676">
    <property type="term" value="F:nucleic acid binding"/>
    <property type="evidence" value="ECO:0007669"/>
    <property type="project" value="InterPro"/>
</dbReference>
<dbReference type="InterPro" id="IPR003029">
    <property type="entry name" value="S1_domain"/>
</dbReference>
<reference evidence="6 7" key="1">
    <citation type="submission" date="2018-06" db="EMBL/GenBank/DDBJ databases">
        <authorList>
            <consortium name="Pathogen Informatics"/>
            <person name="Doyle S."/>
        </authorList>
    </citation>
    <scope>NUCLEOTIDE SEQUENCE [LARGE SCALE GENOMIC DNA]</scope>
    <source>
        <strain evidence="6 7">NCTC11179</strain>
    </source>
</reference>
<dbReference type="InterPro" id="IPR041679">
    <property type="entry name" value="DNA2/NAM7-like_C"/>
</dbReference>
<dbReference type="InterPro" id="IPR041677">
    <property type="entry name" value="DNA2/NAM7_AAA_11"/>
</dbReference>
<evidence type="ECO:0000259" key="5">
    <source>
        <dbReference type="PROSITE" id="PS50126"/>
    </source>
</evidence>
<dbReference type="SMART" id="SM00382">
    <property type="entry name" value="AAA"/>
    <property type="match status" value="1"/>
</dbReference>
<dbReference type="Gene3D" id="3.40.50.300">
    <property type="entry name" value="P-loop containing nucleotide triphosphate hydrolases"/>
    <property type="match status" value="2"/>
</dbReference>
<keyword evidence="4" id="KW-0067">ATP-binding</keyword>
<dbReference type="GO" id="GO:0004386">
    <property type="term" value="F:helicase activity"/>
    <property type="evidence" value="ECO:0007669"/>
    <property type="project" value="UniProtKB-KW"/>
</dbReference>
<dbReference type="SUPFAM" id="SSF52540">
    <property type="entry name" value="P-loop containing nucleoside triphosphate hydrolases"/>
    <property type="match status" value="1"/>
</dbReference>
<name>A0A378RJ32_MYROD</name>